<dbReference type="NCBIfam" id="TIGR00466">
    <property type="entry name" value="kdsB"/>
    <property type="match status" value="1"/>
</dbReference>
<dbReference type="InterPro" id="IPR004528">
    <property type="entry name" value="KdsB"/>
</dbReference>
<protein>
    <submittedName>
        <fullName evidence="3">Putative cytidylyltransferase</fullName>
    </submittedName>
</protein>
<evidence type="ECO:0000256" key="1">
    <source>
        <dbReference type="ARBA" id="ARBA00022679"/>
    </source>
</evidence>
<accession>B3T0A7</accession>
<keyword evidence="1 3" id="KW-0808">Transferase</keyword>
<evidence type="ECO:0000313" key="3">
    <source>
        <dbReference type="EMBL" id="ABZ06016.1"/>
    </source>
</evidence>
<keyword evidence="2 3" id="KW-0548">Nucleotidyltransferase</keyword>
<dbReference type="GO" id="GO:0008690">
    <property type="term" value="F:3-deoxy-manno-octulosonate cytidylyltransferase activity"/>
    <property type="evidence" value="ECO:0007669"/>
    <property type="project" value="InterPro"/>
</dbReference>
<dbReference type="NCBIfam" id="NF003952">
    <property type="entry name" value="PRK05450.1-5"/>
    <property type="match status" value="1"/>
</dbReference>
<dbReference type="PANTHER" id="PTHR42866">
    <property type="entry name" value="3-DEOXY-MANNO-OCTULOSONATE CYTIDYLYLTRANSFERASE"/>
    <property type="match status" value="1"/>
</dbReference>
<dbReference type="SUPFAM" id="SSF53448">
    <property type="entry name" value="Nucleotide-diphospho-sugar transferases"/>
    <property type="match status" value="1"/>
</dbReference>
<dbReference type="Gene3D" id="3.90.550.10">
    <property type="entry name" value="Spore Coat Polysaccharide Biosynthesis Protein SpsA, Chain A"/>
    <property type="match status" value="1"/>
</dbReference>
<dbReference type="EMBL" id="EU016564">
    <property type="protein sequence ID" value="ABZ06016.1"/>
    <property type="molecule type" value="Genomic_DNA"/>
</dbReference>
<dbReference type="PANTHER" id="PTHR42866:SF2">
    <property type="entry name" value="3-DEOXY-MANNO-OCTULOSONATE CYTIDYLYLTRANSFERASE, MITOCHONDRIAL"/>
    <property type="match status" value="1"/>
</dbReference>
<gene>
    <name evidence="3" type="ORF">ALOHA_HF4000005D21ctg1g21</name>
</gene>
<name>B3T0A7_9ZZZZ</name>
<evidence type="ECO:0000256" key="2">
    <source>
        <dbReference type="ARBA" id="ARBA00022695"/>
    </source>
</evidence>
<dbReference type="InterPro" id="IPR003329">
    <property type="entry name" value="Cytidylyl_trans"/>
</dbReference>
<organism evidence="3">
    <name type="scientific">uncultured marine microorganism HF4000_005D21</name>
    <dbReference type="NCBI Taxonomy" id="455505"/>
    <lineage>
        <taxon>unclassified sequences</taxon>
        <taxon>environmental samples</taxon>
    </lineage>
</organism>
<dbReference type="InterPro" id="IPR029044">
    <property type="entry name" value="Nucleotide-diphossugar_trans"/>
</dbReference>
<reference evidence="3" key="1">
    <citation type="journal article" date="2008" name="ISME J.">
        <title>Genomic patterns of recombination, clonal divergence and environment in marine microbial populations.</title>
        <authorList>
            <person name="Konstantinidis K.T."/>
            <person name="Delong E.F."/>
        </authorList>
    </citation>
    <scope>NUCLEOTIDE SEQUENCE</scope>
</reference>
<sequence length="243" mass="27522">MKNTVIIIPARLGAKRFRNKPLVKINGIPMIIHVLNRAKESRVGEVFVATPDSEIIDIVKKNGGQAILTKHDHPSGSDRVYEAYLKQLKDNVNLIINLQGDMPNIKPNSISKLEKLMRQNDCDIGTLASFIKNADEIIDANVVKVLVDQELENDSFSNAKDFFRIKKNLKNEKIYHHIGIYAFTIVALTKYVKLSRSKFEIKRHLEQMRAMENNLVVKVGLSDSTPLGVDTKEDLKKVTKEMS</sequence>
<proteinExistence type="predicted"/>
<dbReference type="Pfam" id="PF02348">
    <property type="entry name" value="CTP_transf_3"/>
    <property type="match status" value="1"/>
</dbReference>
<dbReference type="AlphaFoldDB" id="B3T0A7"/>